<dbReference type="Proteomes" id="UP000095281">
    <property type="component" value="Unplaced"/>
</dbReference>
<keyword evidence="1" id="KW-1185">Reference proteome</keyword>
<sequence>MSTEEGFQVYEQWINKAFASLLSAFLQSKINSKELPQQLPDSFSRCFLKTESIPSMTKCVSQLLEGKFNENKIYTKRFQRYLFNKDKEIKTKRREKVNIFNGQDYDSSPNVEVKKCKDYKLSESKRTQGLSPVGGLARILMANFIKRTNRGEIKNWQRTAEELKNLQTLKEQITKKQRSSATIKPQNIFDKFETKQPIEKKIFKLVNDGIKLTINLAENKTFNNHNEEKANKVDLLSPRFLSLTASKSTNKLSNLLSPSLFSLHDKGKGLEKELSLPKLMKATKLTGRDQQEWLNLIMESSGVNEQVENLKDILSLNPNPSKPPNKQEIERRYKNEFNGLYLTRKNVKEMYGEYEDRKVSIWEELDKKFNEKQRDELDKTGYSLLTVNQLRFLYGPESPFNDSLTLERLLPIINNSNNNKNSSIINQAIK</sequence>
<proteinExistence type="predicted"/>
<dbReference type="Pfam" id="PF04870">
    <property type="entry name" value="Moulting_cycle"/>
    <property type="match status" value="1"/>
</dbReference>
<accession>A0A1I8BXU6</accession>
<protein>
    <submittedName>
        <fullName evidence="2">Uncharacterized protein</fullName>
    </submittedName>
</protein>
<dbReference type="InterPro" id="IPR006954">
    <property type="entry name" value="Mlt-10-like"/>
</dbReference>
<dbReference type="PANTHER" id="PTHR21523">
    <property type="match status" value="1"/>
</dbReference>
<reference evidence="2" key="1">
    <citation type="submission" date="2016-11" db="UniProtKB">
        <authorList>
            <consortium name="WormBaseParasite"/>
        </authorList>
    </citation>
    <scope>IDENTIFICATION</scope>
</reference>
<evidence type="ECO:0000313" key="1">
    <source>
        <dbReference type="Proteomes" id="UP000095281"/>
    </source>
</evidence>
<dbReference type="PANTHER" id="PTHR21523:SF37">
    <property type="entry name" value="MLT-TEN (MLT-10) RELATED"/>
    <property type="match status" value="1"/>
</dbReference>
<evidence type="ECO:0000313" key="2">
    <source>
        <dbReference type="WBParaSite" id="MhA1_Contig732.frz3.gene27"/>
    </source>
</evidence>
<dbReference type="WBParaSite" id="MhA1_Contig732.frz3.gene27">
    <property type="protein sequence ID" value="MhA1_Contig732.frz3.gene27"/>
    <property type="gene ID" value="MhA1_Contig732.frz3.gene27"/>
</dbReference>
<dbReference type="AlphaFoldDB" id="A0A1I8BXU6"/>
<name>A0A1I8BXU6_MELHA</name>
<organism evidence="1 2">
    <name type="scientific">Meloidogyne hapla</name>
    <name type="common">Root-knot nematode worm</name>
    <dbReference type="NCBI Taxonomy" id="6305"/>
    <lineage>
        <taxon>Eukaryota</taxon>
        <taxon>Metazoa</taxon>
        <taxon>Ecdysozoa</taxon>
        <taxon>Nematoda</taxon>
        <taxon>Chromadorea</taxon>
        <taxon>Rhabditida</taxon>
        <taxon>Tylenchina</taxon>
        <taxon>Tylenchomorpha</taxon>
        <taxon>Tylenchoidea</taxon>
        <taxon>Meloidogynidae</taxon>
        <taxon>Meloidogyninae</taxon>
        <taxon>Meloidogyne</taxon>
    </lineage>
</organism>